<protein>
    <submittedName>
        <fullName evidence="4">Ribonuclease H-like domain-containing protein</fullName>
    </submittedName>
</protein>
<feature type="domain" description="Integrase catalytic" evidence="3">
    <location>
        <begin position="347"/>
        <end position="467"/>
    </location>
</feature>
<name>A0A6L2M512_TANCI</name>
<dbReference type="GO" id="GO:0003676">
    <property type="term" value="F:nucleic acid binding"/>
    <property type="evidence" value="ECO:0007669"/>
    <property type="project" value="InterPro"/>
</dbReference>
<keyword evidence="1" id="KW-0175">Coiled coil</keyword>
<reference evidence="4" key="1">
    <citation type="journal article" date="2019" name="Sci. Rep.">
        <title>Draft genome of Tanacetum cinerariifolium, the natural source of mosquito coil.</title>
        <authorList>
            <person name="Yamashiro T."/>
            <person name="Shiraishi A."/>
            <person name="Satake H."/>
            <person name="Nakayama K."/>
        </authorList>
    </citation>
    <scope>NUCLEOTIDE SEQUENCE</scope>
</reference>
<comment type="caution">
    <text evidence="4">The sequence shown here is derived from an EMBL/GenBank/DDBJ whole genome shotgun (WGS) entry which is preliminary data.</text>
</comment>
<sequence>MDSGLAVLMFNQGDDPISCLNKAMDFLIIIASPRVTIQQAQGSQEQSYTGTGYKGNVTSSGGNNARRGLGTLHAVQDTNLYAQQGLMILSVIEQMSKQMINHVNNWEKANQEKNNESLTADLERYKERVKTFEQCLNIDLSTRKKMIDSQMDDMIKEKLSLKKQIDSLEQNLSNQIKEKTCPSFTKSSEKFIAVTPINKVKKVRFSKPLTSSSNIHKQVELSKTYDSNTPVLSSTRLKCSTSTCRSQPTCNKKNDRIAQKPSINRKNKVEAQPRKVNKKNHVKEPICDANVKHTMLNVNSELIYVKCNQCCPDCSMVSALWMLKTYDRNRSQLMNFIPCALGKSKKSSYQPKAKDTNQEKLYLLHMDLYGPMRVERINEKHYILVIVNDYSRFTWVKFLRSKDEAPDAIIKCIKNIQVRLNVTVRNVGIDNGTEFVNQPLHDIYEHVGISHETSISCTSQQNDVVER</sequence>
<dbReference type="InterPro" id="IPR001584">
    <property type="entry name" value="Integrase_cat-core"/>
</dbReference>
<feature type="region of interest" description="Disordered" evidence="2">
    <location>
        <begin position="250"/>
        <end position="277"/>
    </location>
</feature>
<gene>
    <name evidence="4" type="ORF">Tci_041084</name>
</gene>
<evidence type="ECO:0000313" key="4">
    <source>
        <dbReference type="EMBL" id="GEU69106.1"/>
    </source>
</evidence>
<dbReference type="AlphaFoldDB" id="A0A6L2M512"/>
<dbReference type="InterPro" id="IPR012337">
    <property type="entry name" value="RNaseH-like_sf"/>
</dbReference>
<dbReference type="PROSITE" id="PS50994">
    <property type="entry name" value="INTEGRASE"/>
    <property type="match status" value="1"/>
</dbReference>
<dbReference type="GO" id="GO:0015074">
    <property type="term" value="P:DNA integration"/>
    <property type="evidence" value="ECO:0007669"/>
    <property type="project" value="InterPro"/>
</dbReference>
<organism evidence="4">
    <name type="scientific">Tanacetum cinerariifolium</name>
    <name type="common">Dalmatian daisy</name>
    <name type="synonym">Chrysanthemum cinerariifolium</name>
    <dbReference type="NCBI Taxonomy" id="118510"/>
    <lineage>
        <taxon>Eukaryota</taxon>
        <taxon>Viridiplantae</taxon>
        <taxon>Streptophyta</taxon>
        <taxon>Embryophyta</taxon>
        <taxon>Tracheophyta</taxon>
        <taxon>Spermatophyta</taxon>
        <taxon>Magnoliopsida</taxon>
        <taxon>eudicotyledons</taxon>
        <taxon>Gunneridae</taxon>
        <taxon>Pentapetalae</taxon>
        <taxon>asterids</taxon>
        <taxon>campanulids</taxon>
        <taxon>Asterales</taxon>
        <taxon>Asteraceae</taxon>
        <taxon>Asteroideae</taxon>
        <taxon>Anthemideae</taxon>
        <taxon>Anthemidinae</taxon>
        <taxon>Tanacetum</taxon>
    </lineage>
</organism>
<dbReference type="Gene3D" id="3.30.420.10">
    <property type="entry name" value="Ribonuclease H-like superfamily/Ribonuclease H"/>
    <property type="match status" value="1"/>
</dbReference>
<evidence type="ECO:0000259" key="3">
    <source>
        <dbReference type="PROSITE" id="PS50994"/>
    </source>
</evidence>
<dbReference type="InterPro" id="IPR036397">
    <property type="entry name" value="RNaseH_sf"/>
</dbReference>
<evidence type="ECO:0000256" key="2">
    <source>
        <dbReference type="SAM" id="MobiDB-lite"/>
    </source>
</evidence>
<dbReference type="Pfam" id="PF00665">
    <property type="entry name" value="rve"/>
    <property type="match status" value="1"/>
</dbReference>
<accession>A0A6L2M512</accession>
<dbReference type="PANTHER" id="PTHR42648">
    <property type="entry name" value="TRANSPOSASE, PUTATIVE-RELATED"/>
    <property type="match status" value="1"/>
</dbReference>
<dbReference type="PANTHER" id="PTHR42648:SF21">
    <property type="entry name" value="CYSTEINE-RICH RLK (RECEPTOR-LIKE PROTEIN KINASE) 8"/>
    <property type="match status" value="1"/>
</dbReference>
<proteinExistence type="predicted"/>
<dbReference type="EMBL" id="BKCJ010005873">
    <property type="protein sequence ID" value="GEU69106.1"/>
    <property type="molecule type" value="Genomic_DNA"/>
</dbReference>
<dbReference type="InterPro" id="IPR039537">
    <property type="entry name" value="Retrotran_Ty1/copia-like"/>
</dbReference>
<feature type="coiled-coil region" evidence="1">
    <location>
        <begin position="108"/>
        <end position="178"/>
    </location>
</feature>
<dbReference type="SUPFAM" id="SSF53098">
    <property type="entry name" value="Ribonuclease H-like"/>
    <property type="match status" value="1"/>
</dbReference>
<evidence type="ECO:0000256" key="1">
    <source>
        <dbReference type="SAM" id="Coils"/>
    </source>
</evidence>